<dbReference type="AlphaFoldDB" id="Q0MX92"/>
<dbReference type="InterPro" id="IPR006175">
    <property type="entry name" value="YjgF/YER057c/UK114"/>
</dbReference>
<dbReference type="PANTHER" id="PTHR43857:SF1">
    <property type="entry name" value="YJGH FAMILY PROTEIN"/>
    <property type="match status" value="1"/>
</dbReference>
<evidence type="ECO:0000313" key="1">
    <source>
        <dbReference type="EMBL" id="ABI15619.1"/>
    </source>
</evidence>
<dbReference type="PANTHER" id="PTHR43857">
    <property type="entry name" value="BLR7761 PROTEIN"/>
    <property type="match status" value="1"/>
</dbReference>
<dbReference type="EMBL" id="DQ826744">
    <property type="protein sequence ID" value="ABI15619.1"/>
    <property type="molecule type" value="Genomic_DNA"/>
</dbReference>
<reference evidence="1" key="1">
    <citation type="journal article" date="2002" name="FEMS Microbiol. Lett.">
        <title>Characterization of bacterial consortia capable of degrading 4-chlorobenzoate and 4-bromobenzoate under denitrifying conditions.</title>
        <authorList>
            <person name="Song B."/>
            <person name="Kerkhof L.J."/>
            <person name="Haggblom M.M."/>
        </authorList>
    </citation>
    <scope>NUCLEOTIDE SEQUENCE</scope>
</reference>
<reference evidence="1" key="3">
    <citation type="journal article" date="2008" name="FEMS Microbiol. Lett.">
        <title>Identification of genes coding for hydrolytic dehalogenation in the metagenome derived from a denitrifying 4-chlorobenzoate degrading consortium.</title>
        <authorList>
            <person name="Chae J.C."/>
            <person name="Song B."/>
            <person name="Zylstra G.J."/>
        </authorList>
    </citation>
    <scope>NUCLEOTIDE SEQUENCE</scope>
</reference>
<dbReference type="CDD" id="cd06154">
    <property type="entry name" value="YjgF_YER057c_UK114_like_6"/>
    <property type="match status" value="1"/>
</dbReference>
<proteinExistence type="predicted"/>
<protein>
    <submittedName>
        <fullName evidence="1">Endoribonuclease</fullName>
    </submittedName>
</protein>
<organism evidence="1">
    <name type="scientific">consortium cosmid clone pGZ1</name>
    <dbReference type="NCBI Taxonomy" id="397422"/>
    <lineage>
        <taxon>Bacteria</taxon>
        <taxon>environmental samples</taxon>
    </lineage>
</organism>
<reference evidence="1" key="2">
    <citation type="submission" date="2006-06" db="EMBL/GenBank/DDBJ databases">
        <authorList>
            <person name="Chae J.-C."/>
            <person name="Song B."/>
            <person name="Zylstra G.J."/>
        </authorList>
    </citation>
    <scope>NUCLEOTIDE SEQUENCE</scope>
</reference>
<dbReference type="Gene3D" id="3.30.1330.40">
    <property type="entry name" value="RutC-like"/>
    <property type="match status" value="1"/>
</dbReference>
<sequence length="133" mass="14646">MRQLIDSGSPFEERIAYSRAVVDGEWVFVSGTTGFDYSTMSIAEGIAAQAEQCLLNIRSALLQAGASLADVVRVAYVVPDAAEFEQCWPVLRKYFGSVRPAATMISAGLMDPRMRIEIEVTARKRREAPEALE</sequence>
<dbReference type="InterPro" id="IPR035959">
    <property type="entry name" value="RutC-like_sf"/>
</dbReference>
<name>Q0MX92_9BACT</name>
<dbReference type="Pfam" id="PF01042">
    <property type="entry name" value="Ribonuc_L-PSP"/>
    <property type="match status" value="1"/>
</dbReference>
<dbReference type="SUPFAM" id="SSF55298">
    <property type="entry name" value="YjgF-like"/>
    <property type="match status" value="1"/>
</dbReference>
<accession>Q0MX92</accession>